<gene>
    <name evidence="2" type="ORF">LOAG_14886</name>
</gene>
<feature type="domain" description="EB" evidence="1">
    <location>
        <begin position="75"/>
        <end position="127"/>
    </location>
</feature>
<accession>A0A1S0TGY0</accession>
<protein>
    <recommendedName>
        <fullName evidence="1">EB domain-containing protein</fullName>
    </recommendedName>
</protein>
<dbReference type="Pfam" id="PF01683">
    <property type="entry name" value="EB"/>
    <property type="match status" value="2"/>
</dbReference>
<dbReference type="InParanoid" id="A0A1S0TGY0"/>
<dbReference type="AlphaFoldDB" id="A0A1S0TGY0"/>
<dbReference type="PANTHER" id="PTHR37157:SF2">
    <property type="entry name" value="EB DOMAIN-CONTAINING PROTEIN-RELATED"/>
    <property type="match status" value="1"/>
</dbReference>
<dbReference type="EMBL" id="JH712078">
    <property type="protein sequence ID" value="EFO13642.2"/>
    <property type="molecule type" value="Genomic_DNA"/>
</dbReference>
<evidence type="ECO:0000313" key="2">
    <source>
        <dbReference type="EMBL" id="EFO13642.2"/>
    </source>
</evidence>
<dbReference type="CTD" id="9952370"/>
<proteinExistence type="predicted"/>
<reference evidence="2" key="1">
    <citation type="submission" date="2012-04" db="EMBL/GenBank/DDBJ databases">
        <title>The Genome Sequence of Loa loa.</title>
        <authorList>
            <consortium name="The Broad Institute Genome Sequencing Platform"/>
            <consortium name="Broad Institute Genome Sequencing Center for Infectious Disease"/>
            <person name="Nutman T.B."/>
            <person name="Fink D.L."/>
            <person name="Russ C."/>
            <person name="Young S."/>
            <person name="Zeng Q."/>
            <person name="Gargeya S."/>
            <person name="Alvarado L."/>
            <person name="Berlin A."/>
            <person name="Chapman S.B."/>
            <person name="Chen Z."/>
            <person name="Freedman E."/>
            <person name="Gellesch M."/>
            <person name="Goldberg J."/>
            <person name="Griggs A."/>
            <person name="Gujja S."/>
            <person name="Heilman E.R."/>
            <person name="Heiman D."/>
            <person name="Howarth C."/>
            <person name="Mehta T."/>
            <person name="Neiman D."/>
            <person name="Pearson M."/>
            <person name="Roberts A."/>
            <person name="Saif S."/>
            <person name="Shea T."/>
            <person name="Shenoy N."/>
            <person name="Sisk P."/>
            <person name="Stolte C."/>
            <person name="Sykes S."/>
            <person name="White J."/>
            <person name="Yandava C."/>
            <person name="Haas B."/>
            <person name="Henn M.R."/>
            <person name="Nusbaum C."/>
            <person name="Birren B."/>
        </authorList>
    </citation>
    <scope>NUCLEOTIDE SEQUENCE [LARGE SCALE GENOMIC DNA]</scope>
</reference>
<dbReference type="RefSeq" id="XP_020301016.1">
    <property type="nucleotide sequence ID" value="XM_020448868.1"/>
</dbReference>
<dbReference type="InterPro" id="IPR006149">
    <property type="entry name" value="EB_dom"/>
</dbReference>
<dbReference type="GeneID" id="9952370"/>
<sequence length="151" mass="16640">MNNIGGYCRKLSYTDPCDSASMVYANGSCVQITKPGDECIHDLQCLGGSICTDSYCKCPQSTAYCDGYCIGSVLCNLNEIFLNNRCFKRVILNETCFISQQCPNNAICDYAARCTCLTGMAVVNGQCQPSPINYCDDIEVMVGYHLNLTYY</sequence>
<feature type="domain" description="EB" evidence="1">
    <location>
        <begin position="19"/>
        <end position="69"/>
    </location>
</feature>
<evidence type="ECO:0000259" key="1">
    <source>
        <dbReference type="Pfam" id="PF01683"/>
    </source>
</evidence>
<dbReference type="OMA" id="CKKQTIC"/>
<dbReference type="PANTHER" id="PTHR37157">
    <property type="entry name" value="PRION-LIKE-(Q/N-RICH) DOMAIN-BEARING PROTEIN 25"/>
    <property type="match status" value="1"/>
</dbReference>
<dbReference type="KEGG" id="loa:LOAG_14886"/>
<organism evidence="2">
    <name type="scientific">Loa loa</name>
    <name type="common">Eye worm</name>
    <name type="synonym">Filaria loa</name>
    <dbReference type="NCBI Taxonomy" id="7209"/>
    <lineage>
        <taxon>Eukaryota</taxon>
        <taxon>Metazoa</taxon>
        <taxon>Ecdysozoa</taxon>
        <taxon>Nematoda</taxon>
        <taxon>Chromadorea</taxon>
        <taxon>Rhabditida</taxon>
        <taxon>Spirurina</taxon>
        <taxon>Spiruromorpha</taxon>
        <taxon>Filarioidea</taxon>
        <taxon>Onchocercidae</taxon>
        <taxon>Loa</taxon>
    </lineage>
</organism>
<dbReference type="OrthoDB" id="5874482at2759"/>
<name>A0A1S0TGY0_LOALO</name>